<feature type="transmembrane region" description="Helical" evidence="1">
    <location>
        <begin position="104"/>
        <end position="123"/>
    </location>
</feature>
<sequence>MDAEAMSNTATEQTRPGFPGVSVVEALGVLAVLLALQFLYAASGFADGVLTIAHRIAYIMTTALACTWTLRLHDGFSLKFMGVTVGLVAGGIVSIVAFATAPPLAVTAAAIAVPVVFGIVVRLTDALPNWTGTHTTLLLVVLGTTAMFVAAAPRDVGSLASVGFGIEIVPVTDGLSSRLEIVRDGVTSVVHAPLAAVGAGLYVLGRVFE</sequence>
<reference evidence="2 3" key="1">
    <citation type="submission" date="2019-04" db="EMBL/GenBank/DDBJ databases">
        <title>Complete genome sequence of Arthrobacter sp. ZXY-2 associated with effective atrazine degradation and salt adaptation.</title>
        <authorList>
            <person name="Zhao X."/>
        </authorList>
    </citation>
    <scope>NUCLEOTIDE SEQUENCE [LARGE SCALE GENOMIC DNA]</scope>
    <source>
        <strain evidence="3">ZP60</strain>
    </source>
</reference>
<keyword evidence="1" id="KW-0812">Transmembrane</keyword>
<feature type="transmembrane region" description="Helical" evidence="1">
    <location>
        <begin position="185"/>
        <end position="204"/>
    </location>
</feature>
<feature type="transmembrane region" description="Helical" evidence="1">
    <location>
        <begin position="77"/>
        <end position="98"/>
    </location>
</feature>
<dbReference type="AlphaFoldDB" id="A0A4D6KKX7"/>
<keyword evidence="1" id="KW-0472">Membrane</keyword>
<feature type="transmembrane region" description="Helical" evidence="1">
    <location>
        <begin position="135"/>
        <end position="152"/>
    </location>
</feature>
<organism evidence="2 3">
    <name type="scientific">Halomicrobium mukohataei</name>
    <dbReference type="NCBI Taxonomy" id="57705"/>
    <lineage>
        <taxon>Archaea</taxon>
        <taxon>Methanobacteriati</taxon>
        <taxon>Methanobacteriota</taxon>
        <taxon>Stenosarchaea group</taxon>
        <taxon>Halobacteria</taxon>
        <taxon>Halobacteriales</taxon>
        <taxon>Haloarculaceae</taxon>
        <taxon>Halomicrobium</taxon>
    </lineage>
</organism>
<reference evidence="2 3" key="2">
    <citation type="submission" date="2019-04" db="EMBL/GenBank/DDBJ databases">
        <authorList>
            <person name="Yang S."/>
            <person name="Wei W."/>
        </authorList>
    </citation>
    <scope>NUCLEOTIDE SEQUENCE [LARGE SCALE GENOMIC DNA]</scope>
    <source>
        <strain evidence="3">ZP60</strain>
    </source>
</reference>
<dbReference type="KEGG" id="halz:E5139_09075"/>
<dbReference type="Proteomes" id="UP000297053">
    <property type="component" value="Chromosome"/>
</dbReference>
<keyword evidence="1" id="KW-1133">Transmembrane helix</keyword>
<evidence type="ECO:0000313" key="2">
    <source>
        <dbReference type="EMBL" id="QCD65776.1"/>
    </source>
</evidence>
<protein>
    <submittedName>
        <fullName evidence="2">Uncharacterized protein</fullName>
    </submittedName>
</protein>
<evidence type="ECO:0000313" key="3">
    <source>
        <dbReference type="Proteomes" id="UP000297053"/>
    </source>
</evidence>
<gene>
    <name evidence="2" type="ORF">E5139_09075</name>
</gene>
<dbReference type="EMBL" id="CP039375">
    <property type="protein sequence ID" value="QCD65776.1"/>
    <property type="molecule type" value="Genomic_DNA"/>
</dbReference>
<feature type="transmembrane region" description="Helical" evidence="1">
    <location>
        <begin position="52"/>
        <end position="70"/>
    </location>
</feature>
<proteinExistence type="predicted"/>
<name>A0A4D6KKX7_9EURY</name>
<accession>A0A4D6KKX7</accession>
<feature type="transmembrane region" description="Helical" evidence="1">
    <location>
        <begin position="21"/>
        <end position="40"/>
    </location>
</feature>
<evidence type="ECO:0000256" key="1">
    <source>
        <dbReference type="SAM" id="Phobius"/>
    </source>
</evidence>